<dbReference type="Proteomes" id="UP000027195">
    <property type="component" value="Unassembled WGS sequence"/>
</dbReference>
<keyword evidence="1" id="KW-0472">Membrane</keyword>
<dbReference type="GO" id="GO:0005789">
    <property type="term" value="C:endoplasmic reticulum membrane"/>
    <property type="evidence" value="ECO:0007669"/>
    <property type="project" value="TreeGrafter"/>
</dbReference>
<reference evidence="3" key="1">
    <citation type="journal article" date="2014" name="Proc. Natl. Acad. Sci. U.S.A.">
        <title>Extensive sampling of basidiomycete genomes demonstrates inadequacy of the white-rot/brown-rot paradigm for wood decay fungi.</title>
        <authorList>
            <person name="Riley R."/>
            <person name="Salamov A.A."/>
            <person name="Brown D.W."/>
            <person name="Nagy L.G."/>
            <person name="Floudas D."/>
            <person name="Held B.W."/>
            <person name="Levasseur A."/>
            <person name="Lombard V."/>
            <person name="Morin E."/>
            <person name="Otillar R."/>
            <person name="Lindquist E.A."/>
            <person name="Sun H."/>
            <person name="LaButti K.M."/>
            <person name="Schmutz J."/>
            <person name="Jabbour D."/>
            <person name="Luo H."/>
            <person name="Baker S.E."/>
            <person name="Pisabarro A.G."/>
            <person name="Walton J.D."/>
            <person name="Blanchette R.A."/>
            <person name="Henrissat B."/>
            <person name="Martin F."/>
            <person name="Cullen D."/>
            <person name="Hibbett D.S."/>
            <person name="Grigoriev I.V."/>
        </authorList>
    </citation>
    <scope>NUCLEOTIDE SEQUENCE [LARGE SCALE GENOMIC DNA]</scope>
    <source>
        <strain evidence="3">FD-172 SS1</strain>
    </source>
</reference>
<dbReference type="GO" id="GO:0032541">
    <property type="term" value="C:cortical endoplasmic reticulum"/>
    <property type="evidence" value="ECO:0007669"/>
    <property type="project" value="TreeGrafter"/>
</dbReference>
<keyword evidence="3" id="KW-1185">Reference proteome</keyword>
<dbReference type="EMBL" id="KL198026">
    <property type="protein sequence ID" value="KDQ16792.1"/>
    <property type="molecule type" value="Genomic_DNA"/>
</dbReference>
<dbReference type="STRING" id="930990.A0A067MY47"/>
<feature type="transmembrane region" description="Helical" evidence="1">
    <location>
        <begin position="123"/>
        <end position="143"/>
    </location>
</feature>
<keyword evidence="1" id="KW-1133">Transmembrane helix</keyword>
<feature type="non-terminal residue" evidence="2">
    <location>
        <position position="1"/>
    </location>
</feature>
<keyword evidence="1" id="KW-0812">Transmembrane</keyword>
<dbReference type="HOGENOM" id="CLU_027878_0_0_1"/>
<evidence type="ECO:0008006" key="4">
    <source>
        <dbReference type="Google" id="ProtNLM"/>
    </source>
</evidence>
<name>A0A067MY47_BOTB1</name>
<evidence type="ECO:0000313" key="2">
    <source>
        <dbReference type="EMBL" id="KDQ16792.1"/>
    </source>
</evidence>
<dbReference type="Pfam" id="PF08426">
    <property type="entry name" value="ICE2"/>
    <property type="match status" value="2"/>
</dbReference>
<protein>
    <recommendedName>
        <fullName evidence="4">ICE2-domain-containing protein</fullName>
    </recommendedName>
</protein>
<sequence length="358" mass="39682">LGTVLQILLFLPLTLSTLSKSAFLLLSLLLTLHSLIHSTMAVVAPILNTALPILQLPMHPFLLLLSFNLFSEPIPTLFKAADLWGTALRYWTPVFVGMEGLASLVLVQSSGRKGRLWAERSEAAQFGLLVGAAAAYVGSAWWIVSTYSSVATSPLSSTLLGAALTSLIFLTLIGFVLRRTNVIESAGLALYLAYNVWLCADTHDSDMPWLHFSAAYTPLLSNLVPHLQSLLNFLTHTLPKPLLISLLYRLTVLHFVSQILPSIGGDSWDDEDGVDGSWEERPVGFHTRFCSKLTKILLSYRQTLLITVYSHLLLLDHPSQVWWRWGNIFFTLATWAIEILLTGEEDELGVGGKEWKVE</sequence>
<feature type="transmembrane region" description="Helical" evidence="1">
    <location>
        <begin position="90"/>
        <end position="111"/>
    </location>
</feature>
<feature type="transmembrane region" description="Helical" evidence="1">
    <location>
        <begin position="155"/>
        <end position="177"/>
    </location>
</feature>
<gene>
    <name evidence="2" type="ORF">BOTBODRAFT_621434</name>
</gene>
<dbReference type="GO" id="GO:0000921">
    <property type="term" value="P:septin ring assembly"/>
    <property type="evidence" value="ECO:0007669"/>
    <property type="project" value="TreeGrafter"/>
</dbReference>
<proteinExistence type="predicted"/>
<evidence type="ECO:0000313" key="3">
    <source>
        <dbReference type="Proteomes" id="UP000027195"/>
    </source>
</evidence>
<dbReference type="FunCoup" id="A0A067MY47">
    <property type="interactions" value="63"/>
</dbReference>
<accession>A0A067MY47</accession>
<dbReference type="InterPro" id="IPR013635">
    <property type="entry name" value="Ice2"/>
</dbReference>
<dbReference type="PANTHER" id="PTHR31726:SF2">
    <property type="entry name" value="PROTEIN ICE2"/>
    <property type="match status" value="1"/>
</dbReference>
<dbReference type="PANTHER" id="PTHR31726">
    <property type="entry name" value="PROTEIN ICE2"/>
    <property type="match status" value="1"/>
</dbReference>
<dbReference type="OrthoDB" id="5577218at2759"/>
<dbReference type="AlphaFoldDB" id="A0A067MY47"/>
<evidence type="ECO:0000256" key="1">
    <source>
        <dbReference type="SAM" id="Phobius"/>
    </source>
</evidence>
<organism evidence="2 3">
    <name type="scientific">Botryobasidium botryosum (strain FD-172 SS1)</name>
    <dbReference type="NCBI Taxonomy" id="930990"/>
    <lineage>
        <taxon>Eukaryota</taxon>
        <taxon>Fungi</taxon>
        <taxon>Dikarya</taxon>
        <taxon>Basidiomycota</taxon>
        <taxon>Agaricomycotina</taxon>
        <taxon>Agaricomycetes</taxon>
        <taxon>Cantharellales</taxon>
        <taxon>Botryobasidiaceae</taxon>
        <taxon>Botryobasidium</taxon>
    </lineage>
</organism>
<dbReference type="GO" id="GO:0048309">
    <property type="term" value="P:endoplasmic reticulum inheritance"/>
    <property type="evidence" value="ECO:0007669"/>
    <property type="project" value="TreeGrafter"/>
</dbReference>
<dbReference type="GO" id="GO:0097038">
    <property type="term" value="C:perinuclear endoplasmic reticulum"/>
    <property type="evidence" value="ECO:0007669"/>
    <property type="project" value="TreeGrafter"/>
</dbReference>
<dbReference type="InParanoid" id="A0A067MY47"/>